<evidence type="ECO:0000313" key="13">
    <source>
        <dbReference type="EMBL" id="KMO77149.1"/>
    </source>
</evidence>
<dbReference type="GO" id="GO:0005737">
    <property type="term" value="C:cytoplasm"/>
    <property type="evidence" value="ECO:0007669"/>
    <property type="project" value="UniProtKB-SubCell"/>
</dbReference>
<keyword evidence="9 10" id="KW-0413">Isomerase</keyword>
<comment type="pathway">
    <text evidence="1 10">Isoprenoid biosynthesis; dimethylallyl diphosphate biosynthesis; dimethylallyl diphosphate from isopentenyl diphosphate: step 1/1.</text>
</comment>
<evidence type="ECO:0000256" key="2">
    <source>
        <dbReference type="ARBA" id="ARBA00007579"/>
    </source>
</evidence>
<dbReference type="InterPro" id="IPR011876">
    <property type="entry name" value="IsopentenylPP_isomerase_typ1"/>
</dbReference>
<evidence type="ECO:0000259" key="12">
    <source>
        <dbReference type="PROSITE" id="PS51462"/>
    </source>
</evidence>
<feature type="binding site" evidence="10">
    <location>
        <position position="91"/>
    </location>
    <ligand>
        <name>Mg(2+)</name>
        <dbReference type="ChEBI" id="CHEBI:18420"/>
    </ligand>
</feature>
<protein>
    <recommendedName>
        <fullName evidence="3 10">Isopentenyl-diphosphate Delta-isomerase</fullName>
        <shortName evidence="10">IPP isomerase</shortName>
        <ecNumber evidence="3 10">5.3.3.2</ecNumber>
    </recommendedName>
    <alternativeName>
        <fullName evidence="10">IPP:DMAPP isomerase</fullName>
    </alternativeName>
    <alternativeName>
        <fullName evidence="10">Isopentenyl pyrophosphate isomerase</fullName>
    </alternativeName>
</protein>
<keyword evidence="6 10" id="KW-0460">Magnesium</keyword>
<dbReference type="GO" id="GO:0046872">
    <property type="term" value="F:metal ion binding"/>
    <property type="evidence" value="ECO:0007669"/>
    <property type="project" value="UniProtKB-KW"/>
</dbReference>
<evidence type="ECO:0000256" key="10">
    <source>
        <dbReference type="HAMAP-Rule" id="MF_00202"/>
    </source>
</evidence>
<feature type="domain" description="Nudix hydrolase" evidence="12">
    <location>
        <begin position="34"/>
        <end position="167"/>
    </location>
</feature>
<organism evidence="13 14">
    <name type="scientific">Mycolicibacterium chubuense</name>
    <name type="common">Mycobacterium chubuense</name>
    <dbReference type="NCBI Taxonomy" id="1800"/>
    <lineage>
        <taxon>Bacteria</taxon>
        <taxon>Bacillati</taxon>
        <taxon>Actinomycetota</taxon>
        <taxon>Actinomycetes</taxon>
        <taxon>Mycobacteriales</taxon>
        <taxon>Mycobacteriaceae</taxon>
        <taxon>Mycolicibacterium</taxon>
    </lineage>
</organism>
<dbReference type="Gene3D" id="3.90.79.10">
    <property type="entry name" value="Nucleoside Triphosphate Pyrophosphohydrolase"/>
    <property type="match status" value="1"/>
</dbReference>
<keyword evidence="4 10" id="KW-0963">Cytoplasm</keyword>
<dbReference type="GO" id="GO:0008299">
    <property type="term" value="P:isoprenoid biosynthetic process"/>
    <property type="evidence" value="ECO:0007669"/>
    <property type="project" value="UniProtKB-UniRule"/>
</dbReference>
<evidence type="ECO:0000256" key="8">
    <source>
        <dbReference type="ARBA" id="ARBA00023229"/>
    </source>
</evidence>
<evidence type="ECO:0000313" key="14">
    <source>
        <dbReference type="Proteomes" id="UP000036176"/>
    </source>
</evidence>
<feature type="binding site" evidence="10">
    <location>
        <position position="118"/>
    </location>
    <ligand>
        <name>Mn(2+)</name>
        <dbReference type="ChEBI" id="CHEBI:29035"/>
    </ligand>
</feature>
<dbReference type="HAMAP" id="MF_00202">
    <property type="entry name" value="Idi"/>
    <property type="match status" value="1"/>
</dbReference>
<dbReference type="FunFam" id="3.90.79.10:FF:000009">
    <property type="entry name" value="Isopentenyl-diphosphate Delta-isomerase"/>
    <property type="match status" value="1"/>
</dbReference>
<comment type="cofactor">
    <cofactor evidence="10">
        <name>Mn(2+)</name>
        <dbReference type="ChEBI" id="CHEBI:29035"/>
    </cofactor>
    <text evidence="10">Binds 1 Mn(2+) ion per subunit.</text>
</comment>
<keyword evidence="8 10" id="KW-0414">Isoprene biosynthesis</keyword>
<comment type="catalytic activity">
    <reaction evidence="10">
        <text>isopentenyl diphosphate = dimethylallyl diphosphate</text>
        <dbReference type="Rhea" id="RHEA:23284"/>
        <dbReference type="ChEBI" id="CHEBI:57623"/>
        <dbReference type="ChEBI" id="CHEBI:128769"/>
        <dbReference type="EC" id="5.3.3.2"/>
    </reaction>
</comment>
<dbReference type="PATRIC" id="fig|1800.3.peg.3394"/>
<dbReference type="OrthoDB" id="9809458at2"/>
<comment type="function">
    <text evidence="10">Catalyzes the 1,3-allylic rearrangement of the homoallylic substrate isopentenyl (IPP) to its highly electrophilic allylic isomer, dimethylallyl diphosphate (DMAPP).</text>
</comment>
<dbReference type="InterPro" id="IPR000086">
    <property type="entry name" value="NUDIX_hydrolase_dom"/>
</dbReference>
<dbReference type="RefSeq" id="WP_048419347.1">
    <property type="nucleotide sequence ID" value="NZ_JYNX01000039.1"/>
</dbReference>
<name>A0A0J6W3Y5_MYCCU</name>
<dbReference type="NCBIfam" id="NF002995">
    <property type="entry name" value="PRK03759.1"/>
    <property type="match status" value="1"/>
</dbReference>
<dbReference type="EC" id="5.3.3.2" evidence="3 10"/>
<keyword evidence="14" id="KW-1185">Reference proteome</keyword>
<dbReference type="InterPro" id="IPR015797">
    <property type="entry name" value="NUDIX_hydrolase-like_dom_sf"/>
</dbReference>
<comment type="subcellular location">
    <subcellularLocation>
        <location evidence="10">Cytoplasm</location>
    </subcellularLocation>
</comment>
<sequence>MASANTAELVVLVDEEGRPIGSADKIGVHHESTPLHLAFSCYLFDQAGNVLLTRRALHKRTFPGIWTNSCCGHPAPDESMPDAVQRRVREELGVGIADLECVLPDFRYYAVAADGVVENELCPVYRGRVEGPVRADPAEVMDYEWVPWEQACSAARLPWAISPWAVEQIPLLEAAGVGQRT</sequence>
<evidence type="ECO:0000256" key="1">
    <source>
        <dbReference type="ARBA" id="ARBA00004826"/>
    </source>
</evidence>
<dbReference type="PANTHER" id="PTHR10885:SF0">
    <property type="entry name" value="ISOPENTENYL-DIPHOSPHATE DELTA-ISOMERASE"/>
    <property type="match status" value="1"/>
</dbReference>
<dbReference type="GO" id="GO:0004452">
    <property type="term" value="F:isopentenyl-diphosphate delta-isomerase activity"/>
    <property type="evidence" value="ECO:0007669"/>
    <property type="project" value="UniProtKB-UniRule"/>
</dbReference>
<proteinExistence type="inferred from homology"/>
<keyword evidence="5 10" id="KW-0479">Metal-binding</keyword>
<feature type="active site" evidence="10 11">
    <location>
        <position position="120"/>
    </location>
</feature>
<evidence type="ECO:0000256" key="5">
    <source>
        <dbReference type="ARBA" id="ARBA00022723"/>
    </source>
</evidence>
<evidence type="ECO:0000256" key="6">
    <source>
        <dbReference type="ARBA" id="ARBA00022842"/>
    </source>
</evidence>
<evidence type="ECO:0000256" key="3">
    <source>
        <dbReference type="ARBA" id="ARBA00012057"/>
    </source>
</evidence>
<comment type="similarity">
    <text evidence="2 10">Belongs to the IPP isomerase type 1 family.</text>
</comment>
<dbReference type="Pfam" id="PF00293">
    <property type="entry name" value="NUDIX"/>
    <property type="match status" value="1"/>
</dbReference>
<comment type="cofactor">
    <cofactor evidence="10">
        <name>Mg(2+)</name>
        <dbReference type="ChEBI" id="CHEBI:18420"/>
    </cofactor>
    <text evidence="10">Binds 1 Mg(2+) ion per subunit. The magnesium ion binds only when substrate is bound.</text>
</comment>
<accession>A0A0J6W3Y5</accession>
<dbReference type="UniPathway" id="UPA00059">
    <property type="reaction ID" value="UER00104"/>
</dbReference>
<comment type="caution">
    <text evidence="13">The sequence shown here is derived from an EMBL/GenBank/DDBJ whole genome shotgun (WGS) entry which is preliminary data.</text>
</comment>
<feature type="binding site" evidence="10">
    <location>
        <position position="120"/>
    </location>
    <ligand>
        <name>Mn(2+)</name>
        <dbReference type="ChEBI" id="CHEBI:29035"/>
    </ligand>
</feature>
<feature type="active site" evidence="10 11">
    <location>
        <position position="71"/>
    </location>
</feature>
<evidence type="ECO:0000256" key="11">
    <source>
        <dbReference type="PIRSR" id="PIRSR018427-1"/>
    </source>
</evidence>
<evidence type="ECO:0000256" key="7">
    <source>
        <dbReference type="ARBA" id="ARBA00023211"/>
    </source>
</evidence>
<dbReference type="PROSITE" id="PS51462">
    <property type="entry name" value="NUDIX"/>
    <property type="match status" value="1"/>
</dbReference>
<dbReference type="AlphaFoldDB" id="A0A0J6W3Y5"/>
<keyword evidence="7 10" id="KW-0464">Manganese</keyword>
<dbReference type="PIRSF" id="PIRSF018427">
    <property type="entry name" value="Isopntndiph_ism"/>
    <property type="match status" value="1"/>
</dbReference>
<evidence type="ECO:0000256" key="4">
    <source>
        <dbReference type="ARBA" id="ARBA00022490"/>
    </source>
</evidence>
<dbReference type="InterPro" id="IPR056375">
    <property type="entry name" value="Idi_bact"/>
</dbReference>
<feature type="binding site" evidence="10">
    <location>
        <position position="29"/>
    </location>
    <ligand>
        <name>Mn(2+)</name>
        <dbReference type="ChEBI" id="CHEBI:29035"/>
    </ligand>
</feature>
<reference evidence="13 14" key="1">
    <citation type="journal article" date="2015" name="Genome Biol. Evol.">
        <title>Characterization of Three Mycobacterium spp. with Potential Use in Bioremediation by Genome Sequencing and Comparative Genomics.</title>
        <authorList>
            <person name="Das S."/>
            <person name="Pettersson B.M."/>
            <person name="Behra P.R."/>
            <person name="Ramesh M."/>
            <person name="Dasgupta S."/>
            <person name="Bhattacharya A."/>
            <person name="Kirsebom L.A."/>
        </authorList>
    </citation>
    <scope>NUCLEOTIDE SEQUENCE [LARGE SCALE GENOMIC DNA]</scope>
    <source>
        <strain evidence="13 14">DSM 44219</strain>
    </source>
</reference>
<feature type="binding site" evidence="10">
    <location>
        <position position="36"/>
    </location>
    <ligand>
        <name>Mn(2+)</name>
        <dbReference type="ChEBI" id="CHEBI:29035"/>
    </ligand>
</feature>
<evidence type="ECO:0000256" key="9">
    <source>
        <dbReference type="ARBA" id="ARBA00023235"/>
    </source>
</evidence>
<dbReference type="Proteomes" id="UP000036176">
    <property type="component" value="Unassembled WGS sequence"/>
</dbReference>
<feature type="binding site" evidence="10">
    <location>
        <position position="73"/>
    </location>
    <ligand>
        <name>Mn(2+)</name>
        <dbReference type="ChEBI" id="CHEBI:29035"/>
    </ligand>
</feature>
<dbReference type="CDD" id="cd02885">
    <property type="entry name" value="NUDIX_IPP_Isomerase"/>
    <property type="match status" value="1"/>
</dbReference>
<dbReference type="EMBL" id="JYNX01000039">
    <property type="protein sequence ID" value="KMO77149.1"/>
    <property type="molecule type" value="Genomic_DNA"/>
</dbReference>
<gene>
    <name evidence="10 13" type="primary">idi</name>
    <name evidence="13" type="ORF">MCHUDSM44219_03379</name>
</gene>
<dbReference type="NCBIfam" id="TIGR02150">
    <property type="entry name" value="IPP_isom_1"/>
    <property type="match status" value="1"/>
</dbReference>
<dbReference type="SUPFAM" id="SSF55811">
    <property type="entry name" value="Nudix"/>
    <property type="match status" value="1"/>
</dbReference>
<dbReference type="PANTHER" id="PTHR10885">
    <property type="entry name" value="ISOPENTENYL-DIPHOSPHATE DELTA-ISOMERASE"/>
    <property type="match status" value="1"/>
</dbReference>
<dbReference type="GO" id="GO:0050992">
    <property type="term" value="P:dimethylallyl diphosphate biosynthetic process"/>
    <property type="evidence" value="ECO:0007669"/>
    <property type="project" value="UniProtKB-UniRule"/>
</dbReference>